<sequence length="188" mass="21122">MSAGIIIGIILLLLIIILIVAFVMMYNNLVKARNFVENAWAQIDVQLKRRSDLIPNLVETVKGYAGHEKQLLENVTVARSAVMKATTPHEKAEASNMLSGTLKSLFAVAENYPQLKANENFRDLQNQLTETENKIAYTRQFYNDTVTKYNNTIQTIPTNIVAKIGGFEKKELFEAGEEEKVVPKVSFS</sequence>
<evidence type="ECO:0000313" key="8">
    <source>
        <dbReference type="Proteomes" id="UP001303587"/>
    </source>
</evidence>
<evidence type="ECO:0000256" key="4">
    <source>
        <dbReference type="ARBA" id="ARBA00022989"/>
    </source>
</evidence>
<dbReference type="Pfam" id="PF04011">
    <property type="entry name" value="LemA"/>
    <property type="match status" value="1"/>
</dbReference>
<evidence type="ECO:0000256" key="5">
    <source>
        <dbReference type="ARBA" id="ARBA00023136"/>
    </source>
</evidence>
<dbReference type="PANTHER" id="PTHR34478:SF2">
    <property type="entry name" value="MEMBRANE PROTEIN"/>
    <property type="match status" value="1"/>
</dbReference>
<dbReference type="InterPro" id="IPR023353">
    <property type="entry name" value="LemA-like_dom_sf"/>
</dbReference>
<dbReference type="InterPro" id="IPR007156">
    <property type="entry name" value="MamQ_LemA"/>
</dbReference>
<proteinExistence type="inferred from homology"/>
<evidence type="ECO:0000256" key="2">
    <source>
        <dbReference type="ARBA" id="ARBA00008854"/>
    </source>
</evidence>
<dbReference type="Gene3D" id="1.20.1440.20">
    <property type="entry name" value="LemA-like domain"/>
    <property type="match status" value="1"/>
</dbReference>
<name>A0AA96V3H6_9EURY</name>
<reference evidence="7 8" key="1">
    <citation type="submission" date="2023-07" db="EMBL/GenBank/DDBJ databases">
        <title>Closed genoem sequence of Methanosarcinaceae archaeon Ac7.</title>
        <authorList>
            <person name="Poehlein A."/>
            <person name="Protasov E."/>
            <person name="Platt K."/>
            <person name="Reeh H."/>
            <person name="Daniel R."/>
            <person name="Brune A."/>
        </authorList>
    </citation>
    <scope>NUCLEOTIDE SEQUENCE [LARGE SCALE GENOMIC DNA]</scope>
    <source>
        <strain evidence="7 8">Ac7</strain>
    </source>
</reference>
<gene>
    <name evidence="7" type="primary">lemA</name>
    <name evidence="7" type="ORF">MsAc7_07410</name>
</gene>
<keyword evidence="8" id="KW-1185">Reference proteome</keyword>
<keyword evidence="5 6" id="KW-0472">Membrane</keyword>
<evidence type="ECO:0000256" key="6">
    <source>
        <dbReference type="SAM" id="Phobius"/>
    </source>
</evidence>
<evidence type="ECO:0000256" key="1">
    <source>
        <dbReference type="ARBA" id="ARBA00004167"/>
    </source>
</evidence>
<dbReference type="AlphaFoldDB" id="A0AA96V3H6"/>
<dbReference type="Proteomes" id="UP001303587">
    <property type="component" value="Chromosome"/>
</dbReference>
<dbReference type="SUPFAM" id="SSF140478">
    <property type="entry name" value="LemA-like"/>
    <property type="match status" value="1"/>
</dbReference>
<keyword evidence="3 6" id="KW-0812">Transmembrane</keyword>
<dbReference type="EMBL" id="CP131060">
    <property type="protein sequence ID" value="WNY25195.1"/>
    <property type="molecule type" value="Genomic_DNA"/>
</dbReference>
<protein>
    <submittedName>
        <fullName evidence="7">Protein LemA</fullName>
    </submittedName>
</protein>
<evidence type="ECO:0000256" key="3">
    <source>
        <dbReference type="ARBA" id="ARBA00022692"/>
    </source>
</evidence>
<accession>A0AA96V3H6</accession>
<dbReference type="GO" id="GO:0016020">
    <property type="term" value="C:membrane"/>
    <property type="evidence" value="ECO:0007669"/>
    <property type="project" value="UniProtKB-SubCell"/>
</dbReference>
<organism evidence="7 8">
    <name type="scientific">Methanolapillus millepedarum</name>
    <dbReference type="NCBI Taxonomy" id="3028296"/>
    <lineage>
        <taxon>Archaea</taxon>
        <taxon>Methanobacteriati</taxon>
        <taxon>Methanobacteriota</taxon>
        <taxon>Stenosarchaea group</taxon>
        <taxon>Methanomicrobia</taxon>
        <taxon>Methanosarcinales</taxon>
        <taxon>Methanosarcinaceae</taxon>
        <taxon>Methanolapillus</taxon>
    </lineage>
</organism>
<evidence type="ECO:0000313" key="7">
    <source>
        <dbReference type="EMBL" id="WNY25195.1"/>
    </source>
</evidence>
<keyword evidence="4 6" id="KW-1133">Transmembrane helix</keyword>
<comment type="subcellular location">
    <subcellularLocation>
        <location evidence="1">Membrane</location>
        <topology evidence="1">Single-pass membrane protein</topology>
    </subcellularLocation>
</comment>
<comment type="similarity">
    <text evidence="2">Belongs to the LemA family.</text>
</comment>
<dbReference type="PANTHER" id="PTHR34478">
    <property type="entry name" value="PROTEIN LEMA"/>
    <property type="match status" value="1"/>
</dbReference>
<feature type="transmembrane region" description="Helical" evidence="6">
    <location>
        <begin position="6"/>
        <end position="26"/>
    </location>
</feature>